<feature type="domain" description="Cas12f1-like TNB" evidence="2">
    <location>
        <begin position="299"/>
        <end position="352"/>
    </location>
</feature>
<evidence type="ECO:0000313" key="3">
    <source>
        <dbReference type="EMBL" id="GAA5502702.1"/>
    </source>
</evidence>
<protein>
    <recommendedName>
        <fullName evidence="2">Cas12f1-like TNB domain-containing protein</fullName>
    </recommendedName>
</protein>
<evidence type="ECO:0000259" key="2">
    <source>
        <dbReference type="Pfam" id="PF07282"/>
    </source>
</evidence>
<proteinExistence type="predicted"/>
<dbReference type="InterPro" id="IPR010095">
    <property type="entry name" value="Cas12f1-like_TNB"/>
</dbReference>
<dbReference type="Pfam" id="PF07282">
    <property type="entry name" value="Cas12f1-like_TNB"/>
    <property type="match status" value="1"/>
</dbReference>
<sequence>MSNSLSRRNEPDRYDTLVRRSSYPAVQKLIAGGTLRPVVRPSNEKDDPIKGVRAVATYTLTPGTMIQAADPHHLMINDKAVEADLYKLPSHAYIGLVSASPRFVDLPGVTKALEIVRKGETPPQQVKAFLEQVAHQSLQIDLVPRLVKSTQQFTAFWQPGQTLIHRTAKGDFFVTLQFKVQFRALFQATHREPIAVDVGLHPLTTALHQSGNQRQFCTTSLTLPDHRNLTLAARRLYDRLIYSSGRQDCEQVVAYLVQRASVVIAEHLRLNDMDRGYIEKSRARAIQDHHFAALSQYLNAARIPLDREDSGYTSIECPKCRHVDRANRKGRTFECRKCGHTEDAHLVACRNLLHRWQRTQRRVA</sequence>
<keyword evidence="1" id="KW-0238">DNA-binding</keyword>
<dbReference type="RefSeq" id="WP_353542670.1">
    <property type="nucleotide sequence ID" value="NZ_BAABRN010000028.1"/>
</dbReference>
<accession>A0ABP9VG72</accession>
<evidence type="ECO:0000313" key="4">
    <source>
        <dbReference type="Proteomes" id="UP001458946"/>
    </source>
</evidence>
<keyword evidence="4" id="KW-1185">Reference proteome</keyword>
<evidence type="ECO:0000256" key="1">
    <source>
        <dbReference type="ARBA" id="ARBA00023125"/>
    </source>
</evidence>
<dbReference type="Proteomes" id="UP001458946">
    <property type="component" value="Unassembled WGS sequence"/>
</dbReference>
<comment type="caution">
    <text evidence="3">The sequence shown here is derived from an EMBL/GenBank/DDBJ whole genome shotgun (WGS) entry which is preliminary data.</text>
</comment>
<organism evidence="3 4">
    <name type="scientific">Deinococcus xinjiangensis</name>
    <dbReference type="NCBI Taxonomy" id="457454"/>
    <lineage>
        <taxon>Bacteria</taxon>
        <taxon>Thermotogati</taxon>
        <taxon>Deinococcota</taxon>
        <taxon>Deinococci</taxon>
        <taxon>Deinococcales</taxon>
        <taxon>Deinococcaceae</taxon>
        <taxon>Deinococcus</taxon>
    </lineage>
</organism>
<dbReference type="EMBL" id="BAABRN010000028">
    <property type="protein sequence ID" value="GAA5502702.1"/>
    <property type="molecule type" value="Genomic_DNA"/>
</dbReference>
<reference evidence="3 4" key="1">
    <citation type="submission" date="2024-02" db="EMBL/GenBank/DDBJ databases">
        <title>Deinococcus xinjiangensis NBRC 107630.</title>
        <authorList>
            <person name="Ichikawa N."/>
            <person name="Katano-Makiyama Y."/>
            <person name="Hidaka K."/>
        </authorList>
    </citation>
    <scope>NUCLEOTIDE SEQUENCE [LARGE SCALE GENOMIC DNA]</scope>
    <source>
        <strain evidence="3 4">NBRC 107630</strain>
    </source>
</reference>
<gene>
    <name evidence="3" type="ORF">Dxin01_02446</name>
</gene>
<name>A0ABP9VG72_9DEIO</name>